<dbReference type="Pfam" id="PF14520">
    <property type="entry name" value="HHH_5"/>
    <property type="match status" value="1"/>
</dbReference>
<dbReference type="InterPro" id="IPR001357">
    <property type="entry name" value="BRCT_dom"/>
</dbReference>
<comment type="catalytic activity">
    <reaction evidence="9 10">
        <text>NAD(+) + (deoxyribonucleotide)n-3'-hydroxyl + 5'-phospho-(deoxyribonucleotide)m = (deoxyribonucleotide)n+m + AMP + beta-nicotinamide D-nucleotide.</text>
        <dbReference type="EC" id="6.5.1.2"/>
    </reaction>
</comment>
<dbReference type="InterPro" id="IPR013840">
    <property type="entry name" value="DNAligase_N"/>
</dbReference>
<evidence type="ECO:0000256" key="1">
    <source>
        <dbReference type="ARBA" id="ARBA00022598"/>
    </source>
</evidence>
<keyword evidence="8 10" id="KW-0234">DNA repair</keyword>
<feature type="binding site" evidence="10">
    <location>
        <position position="441"/>
    </location>
    <ligand>
        <name>Zn(2+)</name>
        <dbReference type="ChEBI" id="CHEBI:29105"/>
    </ligand>
</feature>
<dbReference type="EC" id="6.5.1.2" evidence="10"/>
<dbReference type="SUPFAM" id="SSF56091">
    <property type="entry name" value="DNA ligase/mRNA capping enzyme, catalytic domain"/>
    <property type="match status" value="1"/>
</dbReference>
<comment type="similarity">
    <text evidence="10">Belongs to the NAD-dependent DNA ligase family. LigA subfamily.</text>
</comment>
<dbReference type="NCBIfam" id="NF005932">
    <property type="entry name" value="PRK07956.1"/>
    <property type="match status" value="1"/>
</dbReference>
<dbReference type="InterPro" id="IPR001679">
    <property type="entry name" value="DNA_ligase"/>
</dbReference>
<dbReference type="SMART" id="SM00532">
    <property type="entry name" value="LIGANc"/>
    <property type="match status" value="1"/>
</dbReference>
<keyword evidence="3 10" id="KW-0479">Metal-binding</keyword>
<dbReference type="InterPro" id="IPR036420">
    <property type="entry name" value="BRCT_dom_sf"/>
</dbReference>
<dbReference type="HAMAP" id="MF_01588">
    <property type="entry name" value="DNA_ligase_A"/>
    <property type="match status" value="1"/>
</dbReference>
<dbReference type="Pfam" id="PF00533">
    <property type="entry name" value="BRCT"/>
    <property type="match status" value="1"/>
</dbReference>
<dbReference type="InterPro" id="IPR041663">
    <property type="entry name" value="DisA/LigA_HHH"/>
</dbReference>
<dbReference type="Pfam" id="PF01653">
    <property type="entry name" value="DNA_ligase_aden"/>
    <property type="match status" value="1"/>
</dbReference>
<dbReference type="NCBIfam" id="TIGR00575">
    <property type="entry name" value="dnlj"/>
    <property type="match status" value="1"/>
</dbReference>
<feature type="binding site" evidence="10">
    <location>
        <position position="301"/>
    </location>
    <ligand>
        <name>NAD(+)</name>
        <dbReference type="ChEBI" id="CHEBI:57540"/>
    </ligand>
</feature>
<feature type="binding site" evidence="10">
    <location>
        <begin position="43"/>
        <end position="47"/>
    </location>
    <ligand>
        <name>NAD(+)</name>
        <dbReference type="ChEBI" id="CHEBI:57540"/>
    </ligand>
</feature>
<dbReference type="Proteomes" id="UP000265325">
    <property type="component" value="Unassembled WGS sequence"/>
</dbReference>
<evidence type="ECO:0000259" key="11">
    <source>
        <dbReference type="PROSITE" id="PS50172"/>
    </source>
</evidence>
<dbReference type="GO" id="GO:0006260">
    <property type="term" value="P:DNA replication"/>
    <property type="evidence" value="ECO:0007669"/>
    <property type="project" value="UniProtKB-KW"/>
</dbReference>
<evidence type="ECO:0000256" key="8">
    <source>
        <dbReference type="ARBA" id="ARBA00023204"/>
    </source>
</evidence>
<proteinExistence type="inferred from homology"/>
<evidence type="ECO:0000256" key="2">
    <source>
        <dbReference type="ARBA" id="ARBA00022705"/>
    </source>
</evidence>
<feature type="binding site" evidence="10">
    <location>
        <position position="419"/>
    </location>
    <ligand>
        <name>Zn(2+)</name>
        <dbReference type="ChEBI" id="CHEBI:29105"/>
    </ligand>
</feature>
<dbReference type="CDD" id="cd00114">
    <property type="entry name" value="LIGANc"/>
    <property type="match status" value="1"/>
</dbReference>
<evidence type="ECO:0000256" key="4">
    <source>
        <dbReference type="ARBA" id="ARBA00022763"/>
    </source>
</evidence>
<dbReference type="AlphaFoldDB" id="A0A2P2GNR0"/>
<dbReference type="Gene3D" id="3.30.470.30">
    <property type="entry name" value="DNA ligase/mRNA capping enzyme"/>
    <property type="match status" value="1"/>
</dbReference>
<evidence type="ECO:0000256" key="9">
    <source>
        <dbReference type="ARBA" id="ARBA00034005"/>
    </source>
</evidence>
<dbReference type="Gene3D" id="1.10.150.20">
    <property type="entry name" value="5' to 3' exonuclease, C-terminal subdomain"/>
    <property type="match status" value="2"/>
</dbReference>
<evidence type="ECO:0000256" key="6">
    <source>
        <dbReference type="ARBA" id="ARBA00022842"/>
    </source>
</evidence>
<dbReference type="EMBL" id="LAQS01000019">
    <property type="protein sequence ID" value="KKZ73132.1"/>
    <property type="molecule type" value="Genomic_DNA"/>
</dbReference>
<dbReference type="GO" id="GO:0006281">
    <property type="term" value="P:DNA repair"/>
    <property type="evidence" value="ECO:0007669"/>
    <property type="project" value="UniProtKB-KW"/>
</dbReference>
<dbReference type="Pfam" id="PF03120">
    <property type="entry name" value="OB_DNA_ligase"/>
    <property type="match status" value="1"/>
</dbReference>
<comment type="caution">
    <text evidence="12">The sequence shown here is derived from an EMBL/GenBank/DDBJ whole genome shotgun (WGS) entry which is preliminary data.</text>
</comment>
<feature type="domain" description="BRCT" evidence="11">
    <location>
        <begin position="600"/>
        <end position="689"/>
    </location>
</feature>
<evidence type="ECO:0000256" key="7">
    <source>
        <dbReference type="ARBA" id="ARBA00023027"/>
    </source>
</evidence>
<evidence type="ECO:0000256" key="3">
    <source>
        <dbReference type="ARBA" id="ARBA00022723"/>
    </source>
</evidence>
<dbReference type="InterPro" id="IPR010994">
    <property type="entry name" value="RuvA_2-like"/>
</dbReference>
<keyword evidence="7 10" id="KW-0520">NAD</keyword>
<sequence length="689" mass="71449">MTATPALEACPALSTRADYEAALDRLREASRAYYGGANSPLDDASFDALRRAVLEWEAAHPSESAGSPTGLVADGAAPAGDVPHTSRLLSLDNVFSPEELTGWEASLRRRLGREAEGGFTVEPKLDGAAVAARYRDGRLVQIVTRGDGTHGEDVSHVIGSIVGLPERLAAPVTFEARGEVLFTQEQFETANEVRTAHGGAPFANPRNGAAGTLRAKDRPYRLEMTFWAYGAVDLDGETFLPASGTHAEVLAAVAGAGVRTTAATPAGLHVVGTIAEAQTKVDAIAAIRAGLPFGIDGVVIKANSAAEQEAAGFGSRFPHWAIAYKLAAVERQTVLEDVVWEVGRTGVLAPTAVLTPVEIDGSTVSRATLHNPADIARRGLHLGDTVTVYKAGDIIPRVQAPVVELRPAGAVPVPLPRACPNCGSGIDTSQERWRCAKGTACALAPLIEYAAGRDILDIDGLGKTYVKALIDSGLVGDVADLFTLTEEQLTEASGSEKRGAKLAEQLGLARSRPLSRVFCALGIPGTGRSMSRRIAAHFGTMDAVRAASVEDLQAVEGIGSEKAPVVVAELAALAPVVDKLIAAGVNMSEPRQPAADTAADGGGPLAGRTVVVTGKMTGRLDGLGRTQMNELIERAGGRAGSGVNAKTSYLVAAPSPSGKPSSKAAAAQKLGVEVLTPEEFAELVADHLA</sequence>
<dbReference type="InterPro" id="IPR013839">
    <property type="entry name" value="DNAligase_adenylation"/>
</dbReference>
<dbReference type="SUPFAM" id="SSF47781">
    <property type="entry name" value="RuvA domain 2-like"/>
    <property type="match status" value="1"/>
</dbReference>
<dbReference type="InterPro" id="IPR004150">
    <property type="entry name" value="NAD_DNA_ligase_OB"/>
</dbReference>
<feature type="active site" description="N6-AMP-lysine intermediate" evidence="10">
    <location>
        <position position="124"/>
    </location>
</feature>
<dbReference type="Gene3D" id="2.40.50.140">
    <property type="entry name" value="Nucleic acid-binding proteins"/>
    <property type="match status" value="1"/>
</dbReference>
<keyword evidence="2 10" id="KW-0235">DNA replication</keyword>
<dbReference type="PROSITE" id="PS01055">
    <property type="entry name" value="DNA_LIGASE_N1"/>
    <property type="match status" value="1"/>
</dbReference>
<evidence type="ECO:0000313" key="12">
    <source>
        <dbReference type="EMBL" id="KKZ73132.1"/>
    </source>
</evidence>
<comment type="cofactor">
    <cofactor evidence="10">
        <name>Mg(2+)</name>
        <dbReference type="ChEBI" id="CHEBI:18420"/>
    </cofactor>
    <cofactor evidence="10">
        <name>Mn(2+)</name>
        <dbReference type="ChEBI" id="CHEBI:29035"/>
    </cofactor>
</comment>
<feature type="binding site" evidence="10">
    <location>
        <position position="122"/>
    </location>
    <ligand>
        <name>NAD(+)</name>
        <dbReference type="ChEBI" id="CHEBI:57540"/>
    </ligand>
</feature>
<dbReference type="PROSITE" id="PS50172">
    <property type="entry name" value="BRCT"/>
    <property type="match status" value="1"/>
</dbReference>
<gene>
    <name evidence="10" type="primary">ligA</name>
    <name evidence="12" type="ORF">VO63_14085</name>
</gene>
<dbReference type="Pfam" id="PF12826">
    <property type="entry name" value="HHH_2"/>
    <property type="match status" value="1"/>
</dbReference>
<name>A0A2P2GNR0_STREW</name>
<dbReference type="Gene3D" id="3.40.50.10190">
    <property type="entry name" value="BRCT domain"/>
    <property type="match status" value="1"/>
</dbReference>
<evidence type="ECO:0000256" key="10">
    <source>
        <dbReference type="HAMAP-Rule" id="MF_01588"/>
    </source>
</evidence>
<keyword evidence="13" id="KW-1185">Reference proteome</keyword>
<dbReference type="PIRSF" id="PIRSF001604">
    <property type="entry name" value="LigA"/>
    <property type="match status" value="1"/>
</dbReference>
<dbReference type="CDD" id="cd17748">
    <property type="entry name" value="BRCT_DNA_ligase_like"/>
    <property type="match status" value="1"/>
</dbReference>
<dbReference type="InterPro" id="IPR012340">
    <property type="entry name" value="NA-bd_OB-fold"/>
</dbReference>
<keyword evidence="4 10" id="KW-0227">DNA damage</keyword>
<feature type="binding site" evidence="10">
    <location>
        <position position="422"/>
    </location>
    <ligand>
        <name>Zn(2+)</name>
        <dbReference type="ChEBI" id="CHEBI:29105"/>
    </ligand>
</feature>
<dbReference type="InterPro" id="IPR018239">
    <property type="entry name" value="DNA_ligase_AS"/>
</dbReference>
<feature type="binding site" evidence="10">
    <location>
        <position position="179"/>
    </location>
    <ligand>
        <name>NAD(+)</name>
        <dbReference type="ChEBI" id="CHEBI:57540"/>
    </ligand>
</feature>
<dbReference type="RefSeq" id="WP_046908112.1">
    <property type="nucleotide sequence ID" value="NZ_BAAAXG010000004.1"/>
</dbReference>
<dbReference type="OrthoDB" id="9759736at2"/>
<dbReference type="SUPFAM" id="SSF50249">
    <property type="entry name" value="Nucleic acid-binding proteins"/>
    <property type="match status" value="1"/>
</dbReference>
<dbReference type="SMART" id="SM00292">
    <property type="entry name" value="BRCT"/>
    <property type="match status" value="1"/>
</dbReference>
<feature type="binding site" evidence="10">
    <location>
        <begin position="90"/>
        <end position="91"/>
    </location>
    <ligand>
        <name>NAD(+)</name>
        <dbReference type="ChEBI" id="CHEBI:57540"/>
    </ligand>
</feature>
<dbReference type="Gene3D" id="1.10.287.610">
    <property type="entry name" value="Helix hairpin bin"/>
    <property type="match status" value="1"/>
</dbReference>
<protein>
    <recommendedName>
        <fullName evidence="10">DNA ligase</fullName>
        <ecNumber evidence="10">6.5.1.2</ecNumber>
    </recommendedName>
    <alternativeName>
        <fullName evidence="10">Polydeoxyribonucleotide synthase [NAD(+)]</fullName>
    </alternativeName>
</protein>
<dbReference type="GO" id="GO:0046872">
    <property type="term" value="F:metal ion binding"/>
    <property type="evidence" value="ECO:0007669"/>
    <property type="project" value="UniProtKB-KW"/>
</dbReference>
<feature type="binding site" evidence="10">
    <location>
        <position position="325"/>
    </location>
    <ligand>
        <name>NAD(+)</name>
        <dbReference type="ChEBI" id="CHEBI:57540"/>
    </ligand>
</feature>
<keyword evidence="1 10" id="KW-0436">Ligase</keyword>
<comment type="function">
    <text evidence="10">DNA ligase that catalyzes the formation of phosphodiester linkages between 5'-phosphoryl and 3'-hydroxyl groups in double-stranded DNA using NAD as a coenzyme and as the energy source for the reaction. It is essential for DNA replication and repair of damaged DNA.</text>
</comment>
<dbReference type="SUPFAM" id="SSF52113">
    <property type="entry name" value="BRCT domain"/>
    <property type="match status" value="1"/>
</dbReference>
<evidence type="ECO:0000313" key="13">
    <source>
        <dbReference type="Proteomes" id="UP000265325"/>
    </source>
</evidence>
<comment type="caution">
    <text evidence="10">Lacks conserved residue(s) required for the propagation of feature annotation.</text>
</comment>
<keyword evidence="10" id="KW-0464">Manganese</keyword>
<evidence type="ECO:0000256" key="5">
    <source>
        <dbReference type="ARBA" id="ARBA00022833"/>
    </source>
</evidence>
<keyword evidence="5 10" id="KW-0862">Zinc</keyword>
<organism evidence="12 13">
    <name type="scientific">Streptomyces showdoensis</name>
    <dbReference type="NCBI Taxonomy" id="68268"/>
    <lineage>
        <taxon>Bacteria</taxon>
        <taxon>Bacillati</taxon>
        <taxon>Actinomycetota</taxon>
        <taxon>Actinomycetes</taxon>
        <taxon>Kitasatosporales</taxon>
        <taxon>Streptomycetaceae</taxon>
        <taxon>Streptomyces</taxon>
    </lineage>
</organism>
<reference evidence="12 13" key="1">
    <citation type="submission" date="2015-05" db="EMBL/GenBank/DDBJ databases">
        <title>Draft Genome assembly of Streptomyces showdoensis.</title>
        <authorList>
            <person name="Thapa K.K."/>
            <person name="Metsa-Ketela M."/>
        </authorList>
    </citation>
    <scope>NUCLEOTIDE SEQUENCE [LARGE SCALE GENOMIC DNA]</scope>
    <source>
        <strain evidence="12 13">ATCC 15227</strain>
    </source>
</reference>
<accession>A0A2P2GNR0</accession>
<dbReference type="GO" id="GO:0003911">
    <property type="term" value="F:DNA ligase (NAD+) activity"/>
    <property type="evidence" value="ECO:0007669"/>
    <property type="project" value="UniProtKB-UniRule"/>
</dbReference>
<keyword evidence="6 10" id="KW-0460">Magnesium</keyword>
<feature type="binding site" evidence="10">
    <location>
        <position position="145"/>
    </location>
    <ligand>
        <name>NAD(+)</name>
        <dbReference type="ChEBI" id="CHEBI:57540"/>
    </ligand>
</feature>